<organism evidence="2 3">
    <name type="scientific">Modicisalibacter luteus</name>
    <dbReference type="NCBI Taxonomy" id="453962"/>
    <lineage>
        <taxon>Bacteria</taxon>
        <taxon>Pseudomonadati</taxon>
        <taxon>Pseudomonadota</taxon>
        <taxon>Gammaproteobacteria</taxon>
        <taxon>Oceanospirillales</taxon>
        <taxon>Halomonadaceae</taxon>
        <taxon>Modicisalibacter</taxon>
    </lineage>
</organism>
<sequence length="81" mass="9347">MTDFSTEFRMPKGCPSCGSHLMRVSKARDPDDKVFCASCNSYVCLYREAEDRLDNDHKSQAEDMIEKVTNKDERELPPKRS</sequence>
<name>A0ABV7LZD3_9GAMM</name>
<dbReference type="EMBL" id="JBHRUH010000012">
    <property type="protein sequence ID" value="MFC3291988.1"/>
    <property type="molecule type" value="Genomic_DNA"/>
</dbReference>
<accession>A0ABV7LZD3</accession>
<reference evidence="3" key="1">
    <citation type="journal article" date="2019" name="Int. J. Syst. Evol. Microbiol.">
        <title>The Global Catalogue of Microorganisms (GCM) 10K type strain sequencing project: providing services to taxonomists for standard genome sequencing and annotation.</title>
        <authorList>
            <consortium name="The Broad Institute Genomics Platform"/>
            <consortium name="The Broad Institute Genome Sequencing Center for Infectious Disease"/>
            <person name="Wu L."/>
            <person name="Ma J."/>
        </authorList>
    </citation>
    <scope>NUCLEOTIDE SEQUENCE [LARGE SCALE GENOMIC DNA]</scope>
    <source>
        <strain evidence="3">KCTC 12847</strain>
    </source>
</reference>
<gene>
    <name evidence="2" type="ORF">ACFOEI_07880</name>
</gene>
<dbReference type="Proteomes" id="UP001595640">
    <property type="component" value="Unassembled WGS sequence"/>
</dbReference>
<protein>
    <recommendedName>
        <fullName evidence="4">DNA-directed RNA polymerase M/15kDa subunit domain-containing protein</fullName>
    </recommendedName>
</protein>
<keyword evidence="3" id="KW-1185">Reference proteome</keyword>
<evidence type="ECO:0000313" key="3">
    <source>
        <dbReference type="Proteomes" id="UP001595640"/>
    </source>
</evidence>
<feature type="region of interest" description="Disordered" evidence="1">
    <location>
        <begin position="57"/>
        <end position="81"/>
    </location>
</feature>
<comment type="caution">
    <text evidence="2">The sequence shown here is derived from an EMBL/GenBank/DDBJ whole genome shotgun (WGS) entry which is preliminary data.</text>
</comment>
<evidence type="ECO:0008006" key="4">
    <source>
        <dbReference type="Google" id="ProtNLM"/>
    </source>
</evidence>
<evidence type="ECO:0000256" key="1">
    <source>
        <dbReference type="SAM" id="MobiDB-lite"/>
    </source>
</evidence>
<evidence type="ECO:0000313" key="2">
    <source>
        <dbReference type="EMBL" id="MFC3291988.1"/>
    </source>
</evidence>
<proteinExistence type="predicted"/>
<dbReference type="RefSeq" id="WP_019017440.1">
    <property type="nucleotide sequence ID" value="NZ_BMXD01000003.1"/>
</dbReference>